<evidence type="ECO:0000313" key="1">
    <source>
        <dbReference type="EMBL" id="MET3756766.1"/>
    </source>
</evidence>
<gene>
    <name evidence="1" type="ORF">ABID08_004144</name>
    <name evidence="2" type="ORF">ABID08_006592</name>
</gene>
<feature type="non-terminal residue" evidence="1">
    <location>
        <position position="1"/>
    </location>
</feature>
<name>A0ABV2MJX8_9HYPH</name>
<dbReference type="EMBL" id="JBEPMY010000048">
    <property type="protein sequence ID" value="MET3759207.1"/>
    <property type="molecule type" value="Genomic_DNA"/>
</dbReference>
<keyword evidence="3" id="KW-1185">Reference proteome</keyword>
<sequence length="25" mass="2855">GQNTRLAFNLDKAVFFDPDSQMRIA</sequence>
<evidence type="ECO:0000313" key="2">
    <source>
        <dbReference type="EMBL" id="MET3759207.1"/>
    </source>
</evidence>
<reference evidence="1 3" key="1">
    <citation type="submission" date="2024-06" db="EMBL/GenBank/DDBJ databases">
        <title>Genomic Encyclopedia of Type Strains, Phase IV (KMG-IV): sequencing the most valuable type-strain genomes for metagenomic binning, comparative biology and taxonomic classification.</title>
        <authorList>
            <person name="Goeker M."/>
        </authorList>
    </citation>
    <scope>NUCLEOTIDE SEQUENCE [LARGE SCALE GENOMIC DNA]</scope>
    <source>
        <strain evidence="1 3">DSM 29288</strain>
    </source>
</reference>
<accession>A0ABV2MJX8</accession>
<proteinExistence type="predicted"/>
<comment type="caution">
    <text evidence="1">The sequence shown here is derived from an EMBL/GenBank/DDBJ whole genome shotgun (WGS) entry which is preliminary data.</text>
</comment>
<protein>
    <recommendedName>
        <fullName evidence="4">Sugar ABC transporter ATP-binding protein</fullName>
    </recommendedName>
</protein>
<dbReference type="EMBL" id="JBEPMY010000013">
    <property type="protein sequence ID" value="MET3756766.1"/>
    <property type="molecule type" value="Genomic_DNA"/>
</dbReference>
<dbReference type="Proteomes" id="UP001549077">
    <property type="component" value="Unassembled WGS sequence"/>
</dbReference>
<evidence type="ECO:0008006" key="4">
    <source>
        <dbReference type="Google" id="ProtNLM"/>
    </source>
</evidence>
<evidence type="ECO:0000313" key="3">
    <source>
        <dbReference type="Proteomes" id="UP001549077"/>
    </source>
</evidence>
<organism evidence="1 3">
    <name type="scientific">Rhizobium binae</name>
    <dbReference type="NCBI Taxonomy" id="1138190"/>
    <lineage>
        <taxon>Bacteria</taxon>
        <taxon>Pseudomonadati</taxon>
        <taxon>Pseudomonadota</taxon>
        <taxon>Alphaproteobacteria</taxon>
        <taxon>Hyphomicrobiales</taxon>
        <taxon>Rhizobiaceae</taxon>
        <taxon>Rhizobium/Agrobacterium group</taxon>
        <taxon>Rhizobium</taxon>
    </lineage>
</organism>